<gene>
    <name evidence="7" type="ORF">RU96_GL002021</name>
</gene>
<proteinExistence type="inferred from homology"/>
<evidence type="ECO:0000313" key="8">
    <source>
        <dbReference type="Proteomes" id="UP000182835"/>
    </source>
</evidence>
<accession>A0A1L8R7L4</accession>
<protein>
    <submittedName>
        <fullName evidence="7">Phosphoglycerate dehydrogenase</fullName>
    </submittedName>
</protein>
<evidence type="ECO:0000256" key="1">
    <source>
        <dbReference type="ARBA" id="ARBA00005854"/>
    </source>
</evidence>
<feature type="domain" description="D-isomer specific 2-hydroxyacid dehydrogenase NAD-binding" evidence="6">
    <location>
        <begin position="111"/>
        <end position="288"/>
    </location>
</feature>
<dbReference type="InterPro" id="IPR006139">
    <property type="entry name" value="D-isomer_2_OHA_DH_cat_dom"/>
</dbReference>
<dbReference type="InterPro" id="IPR006140">
    <property type="entry name" value="D-isomer_DH_NAD-bd"/>
</dbReference>
<keyword evidence="3" id="KW-0520">NAD</keyword>
<dbReference type="STRING" id="317010.RU96_GL002021"/>
<evidence type="ECO:0000256" key="3">
    <source>
        <dbReference type="ARBA" id="ARBA00023027"/>
    </source>
</evidence>
<dbReference type="InterPro" id="IPR050857">
    <property type="entry name" value="D-2-hydroxyacid_DH"/>
</dbReference>
<organism evidence="7 8">
    <name type="scientific">Enterococcus canintestini</name>
    <dbReference type="NCBI Taxonomy" id="317010"/>
    <lineage>
        <taxon>Bacteria</taxon>
        <taxon>Bacillati</taxon>
        <taxon>Bacillota</taxon>
        <taxon>Bacilli</taxon>
        <taxon>Lactobacillales</taxon>
        <taxon>Enterococcaceae</taxon>
        <taxon>Enterococcus</taxon>
    </lineage>
</organism>
<dbReference type="PANTHER" id="PTHR42789">
    <property type="entry name" value="D-ISOMER SPECIFIC 2-HYDROXYACID DEHYDROGENASE FAMILY PROTEIN (AFU_ORTHOLOGUE AFUA_6G10090)"/>
    <property type="match status" value="1"/>
</dbReference>
<evidence type="ECO:0000256" key="2">
    <source>
        <dbReference type="ARBA" id="ARBA00023002"/>
    </source>
</evidence>
<sequence length="321" mass="34635">MMAQIYISAKIPEKGIQLLQENNISFEMFTGEGLIDQATLQQKVKDSTVLITPLSTTVDAAIIDAAPKLKLIANFGAGFNNIATDYAKEKGIYVTNTPFVSTDATAELTAGLIISLSRRIVAGDHLMRTTGFSGWAPLFFLGHELKDKTLGIIGMGQIGQGVAKRLKAFGMKIIYSQRHQLPKEVEETLGATYLSQAEVLAQADVISLHTPLTNGTYHLIDQAAFAQMKPGAFLINASRGPIVSEADLITALQTEKIAGAALDVYEFEPKVSDTLKQMSQVILTPHIGNATVEARDAMAMIVAQNAIAVLQNKEPDYIVNS</sequence>
<dbReference type="EMBL" id="JXKG01000005">
    <property type="protein sequence ID" value="OJG15716.1"/>
    <property type="molecule type" value="Genomic_DNA"/>
</dbReference>
<dbReference type="InterPro" id="IPR036291">
    <property type="entry name" value="NAD(P)-bd_dom_sf"/>
</dbReference>
<dbReference type="GO" id="GO:0016616">
    <property type="term" value="F:oxidoreductase activity, acting on the CH-OH group of donors, NAD or NADP as acceptor"/>
    <property type="evidence" value="ECO:0007669"/>
    <property type="project" value="InterPro"/>
</dbReference>
<dbReference type="AlphaFoldDB" id="A0A1L8R7L4"/>
<dbReference type="PROSITE" id="PS00670">
    <property type="entry name" value="D_2_HYDROXYACID_DH_2"/>
    <property type="match status" value="1"/>
</dbReference>
<dbReference type="PANTHER" id="PTHR42789:SF1">
    <property type="entry name" value="D-ISOMER SPECIFIC 2-HYDROXYACID DEHYDROGENASE FAMILY PROTEIN (AFU_ORTHOLOGUE AFUA_6G10090)"/>
    <property type="match status" value="1"/>
</dbReference>
<evidence type="ECO:0000313" key="7">
    <source>
        <dbReference type="EMBL" id="OJG15716.1"/>
    </source>
</evidence>
<dbReference type="SUPFAM" id="SSF52283">
    <property type="entry name" value="Formate/glycerate dehydrogenase catalytic domain-like"/>
    <property type="match status" value="1"/>
</dbReference>
<dbReference type="SUPFAM" id="SSF51735">
    <property type="entry name" value="NAD(P)-binding Rossmann-fold domains"/>
    <property type="match status" value="1"/>
</dbReference>
<evidence type="ECO:0000256" key="4">
    <source>
        <dbReference type="RuleBase" id="RU003719"/>
    </source>
</evidence>
<dbReference type="Pfam" id="PF02826">
    <property type="entry name" value="2-Hacid_dh_C"/>
    <property type="match status" value="1"/>
</dbReference>
<dbReference type="FunFam" id="3.40.50.720:FF:000203">
    <property type="entry name" value="D-3-phosphoglycerate dehydrogenase (SerA)"/>
    <property type="match status" value="1"/>
</dbReference>
<dbReference type="Gene3D" id="3.40.50.720">
    <property type="entry name" value="NAD(P)-binding Rossmann-like Domain"/>
    <property type="match status" value="2"/>
</dbReference>
<dbReference type="Proteomes" id="UP000182835">
    <property type="component" value="Unassembled WGS sequence"/>
</dbReference>
<name>A0A1L8R7L4_9ENTE</name>
<dbReference type="Pfam" id="PF00389">
    <property type="entry name" value="2-Hacid_dh"/>
    <property type="match status" value="1"/>
</dbReference>
<dbReference type="CDD" id="cd12178">
    <property type="entry name" value="2-Hacid_dh_13"/>
    <property type="match status" value="1"/>
</dbReference>
<dbReference type="InterPro" id="IPR029753">
    <property type="entry name" value="D-isomer_DH_CS"/>
</dbReference>
<reference evidence="7 8" key="1">
    <citation type="submission" date="2014-12" db="EMBL/GenBank/DDBJ databases">
        <title>Draft genome sequences of 29 type strains of Enterococci.</title>
        <authorList>
            <person name="Zhong Z."/>
            <person name="Sun Z."/>
            <person name="Liu W."/>
            <person name="Zhang W."/>
            <person name="Zhang H."/>
        </authorList>
    </citation>
    <scope>NUCLEOTIDE SEQUENCE [LARGE SCALE GENOMIC DNA]</scope>
    <source>
        <strain evidence="7 8">DSM 21207</strain>
    </source>
</reference>
<evidence type="ECO:0000259" key="6">
    <source>
        <dbReference type="Pfam" id="PF02826"/>
    </source>
</evidence>
<evidence type="ECO:0000259" key="5">
    <source>
        <dbReference type="Pfam" id="PF00389"/>
    </source>
</evidence>
<keyword evidence="2 4" id="KW-0560">Oxidoreductase</keyword>
<feature type="domain" description="D-isomer specific 2-hydroxyacid dehydrogenase catalytic" evidence="5">
    <location>
        <begin position="6"/>
        <end position="320"/>
    </location>
</feature>
<dbReference type="GO" id="GO:0051287">
    <property type="term" value="F:NAD binding"/>
    <property type="evidence" value="ECO:0007669"/>
    <property type="project" value="InterPro"/>
</dbReference>
<comment type="similarity">
    <text evidence="1 4">Belongs to the D-isomer specific 2-hydroxyacid dehydrogenase family.</text>
</comment>
<comment type="caution">
    <text evidence="7">The sequence shown here is derived from an EMBL/GenBank/DDBJ whole genome shotgun (WGS) entry which is preliminary data.</text>
</comment>